<feature type="non-terminal residue" evidence="3">
    <location>
        <position position="401"/>
    </location>
</feature>
<dbReference type="InterPro" id="IPR010799">
    <property type="entry name" value="MlrC_C"/>
</dbReference>
<dbReference type="EMBL" id="UINC01053723">
    <property type="protein sequence ID" value="SVB70594.1"/>
    <property type="molecule type" value="Genomic_DNA"/>
</dbReference>
<sequence length="401" mass="43520">MSRTVLIGGIFHETHSFVDDTTPLDDFQIRLGDAMLACAGDASPLGGVLEYAASRDWQLHPTLDIRATPSGTVEEDVLEFWWGEFQNRWNPDCDAIYLVLHGAMVCQSTPDVEGELLARIRTLPRASGKPVFGVYDLHANFSPEMARAADCLIGYRENPHTDARDSAVRAAKWLDHHWQTGQLPTIEHRSLPIIWPPTGTGTTEDPMRALEARARELETDPAIWALNITAGFAYADTPHTGVSLQAITTGNAAALNELEQLALERKAEGEAIDTPIEAVMPAIRDRVNGLSVLVEPSDNIGGGAPGDCTGCLRALIDHQIEEAALCLNDPEAVAALSDCRPGQKRTLPLGGKGSKLDHGPLTLEVEFISRSDGRFELENKQSHLASMVGDHCEMGPCAVVR</sequence>
<gene>
    <name evidence="3" type="ORF">METZ01_LOCUS223448</name>
</gene>
<evidence type="ECO:0000259" key="2">
    <source>
        <dbReference type="Pfam" id="PF07364"/>
    </source>
</evidence>
<dbReference type="InterPro" id="IPR015995">
    <property type="entry name" value="MlrC_N"/>
</dbReference>
<evidence type="ECO:0008006" key="4">
    <source>
        <dbReference type="Google" id="ProtNLM"/>
    </source>
</evidence>
<accession>A0A382G7L9</accession>
<feature type="domain" description="Microcystin LR degradation protein MlrC C-terminal" evidence="1">
    <location>
        <begin position="294"/>
        <end position="401"/>
    </location>
</feature>
<reference evidence="3" key="1">
    <citation type="submission" date="2018-05" db="EMBL/GenBank/DDBJ databases">
        <authorList>
            <person name="Lanie J.A."/>
            <person name="Ng W.-L."/>
            <person name="Kazmierczak K.M."/>
            <person name="Andrzejewski T.M."/>
            <person name="Davidsen T.M."/>
            <person name="Wayne K.J."/>
            <person name="Tettelin H."/>
            <person name="Glass J.I."/>
            <person name="Rusch D."/>
            <person name="Podicherti R."/>
            <person name="Tsui H.-C.T."/>
            <person name="Winkler M.E."/>
        </authorList>
    </citation>
    <scope>NUCLEOTIDE SEQUENCE</scope>
</reference>
<dbReference type="Pfam" id="PF07364">
    <property type="entry name" value="DUF1485"/>
    <property type="match status" value="1"/>
</dbReference>
<name>A0A382G7L9_9ZZZZ</name>
<dbReference type="AlphaFoldDB" id="A0A382G7L9"/>
<feature type="domain" description="Microcystin LR degradation protein MlrC N-terminal" evidence="2">
    <location>
        <begin position="5"/>
        <end position="282"/>
    </location>
</feature>
<evidence type="ECO:0000313" key="3">
    <source>
        <dbReference type="EMBL" id="SVB70594.1"/>
    </source>
</evidence>
<protein>
    <recommendedName>
        <fullName evidence="4">Microcystin LR degradation protein MlrC N-terminal domain-containing protein</fullName>
    </recommendedName>
</protein>
<evidence type="ECO:0000259" key="1">
    <source>
        <dbReference type="Pfam" id="PF07171"/>
    </source>
</evidence>
<organism evidence="3">
    <name type="scientific">marine metagenome</name>
    <dbReference type="NCBI Taxonomy" id="408172"/>
    <lineage>
        <taxon>unclassified sequences</taxon>
        <taxon>metagenomes</taxon>
        <taxon>ecological metagenomes</taxon>
    </lineage>
</organism>
<proteinExistence type="predicted"/>
<dbReference type="Pfam" id="PF07171">
    <property type="entry name" value="MlrC_C"/>
    <property type="match status" value="1"/>
</dbReference>